<feature type="signal peptide" evidence="9">
    <location>
        <begin position="1"/>
        <end position="23"/>
    </location>
</feature>
<feature type="transmembrane region" description="Helical" evidence="8">
    <location>
        <begin position="174"/>
        <end position="194"/>
    </location>
</feature>
<evidence type="ECO:0000256" key="4">
    <source>
        <dbReference type="ARBA" id="ARBA00022729"/>
    </source>
</evidence>
<dbReference type="RefSeq" id="XP_012896712.1">
    <property type="nucleotide sequence ID" value="XM_013041258.1"/>
</dbReference>
<evidence type="ECO:0000259" key="10">
    <source>
        <dbReference type="PROSITE" id="PS50866"/>
    </source>
</evidence>
<dbReference type="EMBL" id="FN668650">
    <property type="protein sequence ID" value="CBK22664.2"/>
    <property type="molecule type" value="Genomic_DNA"/>
</dbReference>
<comment type="similarity">
    <text evidence="2 7">Belongs to the EMP24/GP25L family.</text>
</comment>
<evidence type="ECO:0000256" key="6">
    <source>
        <dbReference type="ARBA" id="ARBA00023136"/>
    </source>
</evidence>
<evidence type="ECO:0000313" key="11">
    <source>
        <dbReference type="EMBL" id="CBK22664.2"/>
    </source>
</evidence>
<accession>D8M2U1</accession>
<sequence>MLTGMKNLIVFCLMGLMATNALTITLKNGVEQCIWEVGKAGDQLYASYEVTKGDEKNIIVSITDKNKAKVYQSEGKPSDDFSYNFEGENRITMCFSTRRSEETSISFRYQVGNELKPINKSPRTEYVTSNDVNNLADKLQYVATEIYAMQDEQRYTREKQHNYKQDLIKLKRKVIISSLFEAVVMLLCVLLQFFQYRSMIRV</sequence>
<keyword evidence="12" id="KW-1185">Reference proteome</keyword>
<gene>
    <name evidence="11" type="ORF">GSBLH_T00002760001</name>
</gene>
<feature type="domain" description="GOLD" evidence="10">
    <location>
        <begin position="31"/>
        <end position="148"/>
    </location>
</feature>
<feature type="chain" id="PRO_5003117696" description="GOLD domain-containing protein" evidence="9">
    <location>
        <begin position="24"/>
        <end position="202"/>
    </location>
</feature>
<dbReference type="OrthoDB" id="1929172at2759"/>
<evidence type="ECO:0000256" key="5">
    <source>
        <dbReference type="ARBA" id="ARBA00022989"/>
    </source>
</evidence>
<comment type="subcellular location">
    <subcellularLocation>
        <location evidence="1 7">Membrane</location>
        <topology evidence="1 7">Single-pass type I membrane protein</topology>
    </subcellularLocation>
</comment>
<reference evidence="11" key="1">
    <citation type="submission" date="2010-02" db="EMBL/GenBank/DDBJ databases">
        <title>Sequencing and annotation of the Blastocystis hominis genome.</title>
        <authorList>
            <person name="Wincker P."/>
        </authorList>
    </citation>
    <scope>NUCLEOTIDE SEQUENCE</scope>
    <source>
        <strain evidence="11">Singapore isolate B</strain>
    </source>
</reference>
<dbReference type="SMART" id="SM01190">
    <property type="entry name" value="EMP24_GP25L"/>
    <property type="match status" value="1"/>
</dbReference>
<dbReference type="PROSITE" id="PS50866">
    <property type="entry name" value="GOLD"/>
    <property type="match status" value="1"/>
</dbReference>
<evidence type="ECO:0000256" key="2">
    <source>
        <dbReference type="ARBA" id="ARBA00007104"/>
    </source>
</evidence>
<keyword evidence="6 8" id="KW-0472">Membrane</keyword>
<evidence type="ECO:0000256" key="1">
    <source>
        <dbReference type="ARBA" id="ARBA00004479"/>
    </source>
</evidence>
<dbReference type="FunCoup" id="D8M2U1">
    <property type="interactions" value="61"/>
</dbReference>
<proteinExistence type="inferred from homology"/>
<dbReference type="InterPro" id="IPR009038">
    <property type="entry name" value="GOLD_dom"/>
</dbReference>
<dbReference type="PANTHER" id="PTHR22811">
    <property type="entry name" value="TRANSMEMBRANE EMP24 DOMAIN-CONTAINING PROTEIN"/>
    <property type="match status" value="1"/>
</dbReference>
<keyword evidence="4 9" id="KW-0732">Signal</keyword>
<evidence type="ECO:0000256" key="3">
    <source>
        <dbReference type="ARBA" id="ARBA00022692"/>
    </source>
</evidence>
<keyword evidence="3 7" id="KW-0812">Transmembrane</keyword>
<evidence type="ECO:0000256" key="7">
    <source>
        <dbReference type="RuleBase" id="RU003827"/>
    </source>
</evidence>
<dbReference type="Proteomes" id="UP000008312">
    <property type="component" value="Unassembled WGS sequence"/>
</dbReference>
<dbReference type="GeneID" id="24919902"/>
<keyword evidence="5 8" id="KW-1133">Transmembrane helix</keyword>
<dbReference type="InterPro" id="IPR015720">
    <property type="entry name" value="Emp24-like"/>
</dbReference>
<dbReference type="Pfam" id="PF01105">
    <property type="entry name" value="EMP24_GP25L"/>
    <property type="match status" value="1"/>
</dbReference>
<dbReference type="AlphaFoldDB" id="D8M2U1"/>
<evidence type="ECO:0000313" key="12">
    <source>
        <dbReference type="Proteomes" id="UP000008312"/>
    </source>
</evidence>
<evidence type="ECO:0000256" key="8">
    <source>
        <dbReference type="SAM" id="Phobius"/>
    </source>
</evidence>
<dbReference type="GO" id="GO:0016020">
    <property type="term" value="C:membrane"/>
    <property type="evidence" value="ECO:0007669"/>
    <property type="project" value="UniProtKB-SubCell"/>
</dbReference>
<dbReference type="InParanoid" id="D8M2U1"/>
<name>D8M2U1_BLAHO</name>
<evidence type="ECO:0000256" key="9">
    <source>
        <dbReference type="SAM" id="SignalP"/>
    </source>
</evidence>
<protein>
    <recommendedName>
        <fullName evidence="10">GOLD domain-containing protein</fullName>
    </recommendedName>
</protein>
<organism evidence="11">
    <name type="scientific">Blastocystis hominis</name>
    <dbReference type="NCBI Taxonomy" id="12968"/>
    <lineage>
        <taxon>Eukaryota</taxon>
        <taxon>Sar</taxon>
        <taxon>Stramenopiles</taxon>
        <taxon>Bigyra</taxon>
        <taxon>Opalozoa</taxon>
        <taxon>Opalinata</taxon>
        <taxon>Blastocystidae</taxon>
        <taxon>Blastocystis</taxon>
    </lineage>
</organism>